<keyword evidence="2" id="KW-1185">Reference proteome</keyword>
<proteinExistence type="predicted"/>
<name>A0ABY6A7Y5_9GAMM</name>
<sequence>MFDKSDLLRLVTMTMPFGKYQGRVLIDIPEEYLLWLNNKGMPAGQLGMLLALALEIKINGLEDILKPLRGQSATVLVNPASDTLH</sequence>
<reference evidence="2" key="1">
    <citation type="submission" date="2020-06" db="EMBL/GenBank/DDBJ databases">
        <title>Thalassolituus marinus alknpb1M-1, a hydrocarbon-degrading bacterium isolated from the deep-sea overlying water using an in-situ strategy from the South China Sea basin.</title>
        <authorList>
            <person name="Dong C."/>
            <person name="Chen Y."/>
            <person name="Shao Z."/>
        </authorList>
    </citation>
    <scope>NUCLEOTIDE SEQUENCE [LARGE SCALE GENOMIC DNA]</scope>
    <source>
        <strain evidence="2">alknpb1M-1</strain>
    </source>
</reference>
<protein>
    <submittedName>
        <fullName evidence="1">DUF3820 family protein</fullName>
    </submittedName>
</protein>
<organism evidence="1 2">
    <name type="scientific">Thalassolituus hydrocarboniclasticus</name>
    <dbReference type="NCBI Taxonomy" id="2742796"/>
    <lineage>
        <taxon>Bacteria</taxon>
        <taxon>Pseudomonadati</taxon>
        <taxon>Pseudomonadota</taxon>
        <taxon>Gammaproteobacteria</taxon>
        <taxon>Oceanospirillales</taxon>
        <taxon>Oceanospirillaceae</taxon>
        <taxon>Thalassolituus</taxon>
    </lineage>
</organism>
<accession>A0ABY6A7Y5</accession>
<dbReference type="RefSeq" id="WP_145465988.1">
    <property type="nucleotide sequence ID" value="NZ_CP054475.1"/>
</dbReference>
<evidence type="ECO:0000313" key="1">
    <source>
        <dbReference type="EMBL" id="UXD86748.1"/>
    </source>
</evidence>
<dbReference type="InterPro" id="IPR024530">
    <property type="entry name" value="QSregVF_b"/>
</dbReference>
<evidence type="ECO:0000313" key="2">
    <source>
        <dbReference type="Proteomes" id="UP001065322"/>
    </source>
</evidence>
<dbReference type="Pfam" id="PF12843">
    <property type="entry name" value="QSregVF_b"/>
    <property type="match status" value="1"/>
</dbReference>
<dbReference type="Proteomes" id="UP001065322">
    <property type="component" value="Chromosome"/>
</dbReference>
<gene>
    <name evidence="1" type="ORF">HUF19_04500</name>
</gene>
<dbReference type="EMBL" id="CP054475">
    <property type="protein sequence ID" value="UXD86748.1"/>
    <property type="molecule type" value="Genomic_DNA"/>
</dbReference>